<dbReference type="EMBL" id="BPLF01000004">
    <property type="protein sequence ID" value="GIX64924.1"/>
    <property type="molecule type" value="Genomic_DNA"/>
</dbReference>
<dbReference type="AlphaFoldDB" id="A0AAV4LYT7"/>
<dbReference type="RefSeq" id="XP_067716993.1">
    <property type="nucleotide sequence ID" value="XM_067860892.1"/>
</dbReference>
<dbReference type="GeneID" id="94196405"/>
<sequence>MLISEGDLEDAGKGEDVQLKLNGVWLQGNEKAGTAGILQSYPVNERTVEKCFGDIGRPTAVEDGKEAGVPICTPLGSKALGERCDMATRTVGREASVDCSHPHLGEAHRGVKLAGGRGVVVGELLEKAAGKWSRQAYSYNAKVLGLSGFYSALGGCGGVKATPPWLPSGVGRHGHVRHSSASGMNAETWLHSYTDNALTPLTGALNVTVTGRAGGGSRRGPELRRLEGRSLLTVE</sequence>
<evidence type="ECO:0000313" key="1">
    <source>
        <dbReference type="EMBL" id="GIX64924.1"/>
    </source>
</evidence>
<organism evidence="1 2">
    <name type="scientific">Babesia caballi</name>
    <dbReference type="NCBI Taxonomy" id="5871"/>
    <lineage>
        <taxon>Eukaryota</taxon>
        <taxon>Sar</taxon>
        <taxon>Alveolata</taxon>
        <taxon>Apicomplexa</taxon>
        <taxon>Aconoidasida</taxon>
        <taxon>Piroplasmida</taxon>
        <taxon>Babesiidae</taxon>
        <taxon>Babesia</taxon>
    </lineage>
</organism>
<evidence type="ECO:0000313" key="2">
    <source>
        <dbReference type="Proteomes" id="UP001497744"/>
    </source>
</evidence>
<gene>
    <name evidence="1" type="ORF">BcabD6B2_43590</name>
</gene>
<dbReference type="Proteomes" id="UP001497744">
    <property type="component" value="Unassembled WGS sequence"/>
</dbReference>
<name>A0AAV4LYT7_BABCB</name>
<protein>
    <submittedName>
        <fullName evidence="1">ATPase family AAA domain-containing protein At1g05910</fullName>
    </submittedName>
</protein>
<accession>A0AAV4LYT7</accession>
<keyword evidence="2" id="KW-1185">Reference proteome</keyword>
<comment type="caution">
    <text evidence="1">The sequence shown here is derived from an EMBL/GenBank/DDBJ whole genome shotgun (WGS) entry which is preliminary data.</text>
</comment>
<reference evidence="1 2" key="1">
    <citation type="submission" date="2021-06" db="EMBL/GenBank/DDBJ databases">
        <title>Genome sequence of Babesia caballi.</title>
        <authorList>
            <person name="Yamagishi J."/>
            <person name="Kidaka T."/>
            <person name="Ochi A."/>
        </authorList>
    </citation>
    <scope>NUCLEOTIDE SEQUENCE [LARGE SCALE GENOMIC DNA]</scope>
    <source>
        <strain evidence="1">USDA-D6B2</strain>
    </source>
</reference>
<proteinExistence type="predicted"/>